<dbReference type="NCBIfam" id="NF038264">
    <property type="entry name" value="kinase_SiaB"/>
    <property type="match status" value="1"/>
</dbReference>
<proteinExistence type="predicted"/>
<organism evidence="1 2">
    <name type="scientific">Pseudomonas saudiphocaensis</name>
    <dbReference type="NCBI Taxonomy" id="1499686"/>
    <lineage>
        <taxon>Bacteria</taxon>
        <taxon>Pseudomonadati</taxon>
        <taxon>Pseudomonadota</taxon>
        <taxon>Gammaproteobacteria</taxon>
        <taxon>Pseudomonadales</taxon>
        <taxon>Pseudomonadaceae</taxon>
        <taxon>Pseudomonas</taxon>
    </lineage>
</organism>
<gene>
    <name evidence="1" type="ORF">BN1079_03060</name>
</gene>
<evidence type="ECO:0000313" key="2">
    <source>
        <dbReference type="Proteomes" id="UP000053902"/>
    </source>
</evidence>
<dbReference type="Proteomes" id="UP000053902">
    <property type="component" value="Unassembled WGS sequence"/>
</dbReference>
<sequence length="180" mass="19991">MESIDLFAMRDRYNQQQILLCFNGPISRSLIEEIGNALRNYMQAEHAHPSSAMDVFAAYIEMTQNIRHYTREKNWTDQQAGATVVVSRDEQGRYVVSAGNLIEAADGATLLAAIDQLAKLDKAELKAMYKEQLRKPRDEHVISGAGLGLIDIARKSSEPLRASLQPVGNGLCFVSLRAVI</sequence>
<dbReference type="AlphaFoldDB" id="A0A078M0Y3"/>
<keyword evidence="2" id="KW-1185">Reference proteome</keyword>
<name>A0A078M0Y3_9PSED</name>
<protein>
    <submittedName>
        <fullName evidence="1">Uncharacterized protein</fullName>
    </submittedName>
</protein>
<dbReference type="InterPro" id="IPR046239">
    <property type="entry name" value="DUF6272"/>
</dbReference>
<evidence type="ECO:0000313" key="1">
    <source>
        <dbReference type="EMBL" id="CDZ95716.1"/>
    </source>
</evidence>
<dbReference type="EMBL" id="CCSF01000001">
    <property type="protein sequence ID" value="CDZ95716.1"/>
    <property type="molecule type" value="Genomic_DNA"/>
</dbReference>
<dbReference type="eggNOG" id="ENOG502ZBV5">
    <property type="taxonomic scope" value="Bacteria"/>
</dbReference>
<dbReference type="OrthoDB" id="5365713at2"/>
<dbReference type="Pfam" id="PF19788">
    <property type="entry name" value="DUF6272"/>
    <property type="match status" value="1"/>
</dbReference>
<dbReference type="HOGENOM" id="CLU_117549_1_0_6"/>
<reference evidence="1 2" key="1">
    <citation type="submission" date="2014-07" db="EMBL/GenBank/DDBJ databases">
        <authorList>
            <person name="Urmite Genomes Urmite Genomes"/>
        </authorList>
    </citation>
    <scope>NUCLEOTIDE SEQUENCE [LARGE SCALE GENOMIC DNA]</scope>
    <source>
        <strain evidence="1 2">20_BN</strain>
    </source>
</reference>
<accession>A0A078M0Y3</accession>
<dbReference type="STRING" id="1499686.BN1079_03060"/>
<dbReference type="RefSeq" id="WP_037025846.1">
    <property type="nucleotide sequence ID" value="NZ_CCSF01000001.1"/>
</dbReference>
<dbReference type="NCBIfam" id="NF038262">
    <property type="entry name" value="SiaB_fam_kinase"/>
    <property type="match status" value="1"/>
</dbReference>